<feature type="non-terminal residue" evidence="2">
    <location>
        <position position="1"/>
    </location>
</feature>
<feature type="domain" description="RNase H type-1" evidence="1">
    <location>
        <begin position="5"/>
        <end position="124"/>
    </location>
</feature>
<dbReference type="Gramene" id="TVU41435">
    <property type="protein sequence ID" value="TVU41435"/>
    <property type="gene ID" value="EJB05_14952"/>
</dbReference>
<dbReference type="CDD" id="cd06222">
    <property type="entry name" value="RNase_H_like"/>
    <property type="match status" value="1"/>
</dbReference>
<dbReference type="PANTHER" id="PTHR47074:SF73">
    <property type="entry name" value="OS04G0448401 PROTEIN"/>
    <property type="match status" value="1"/>
</dbReference>
<accession>A0A5J9W0K4</accession>
<dbReference type="InterPro" id="IPR002156">
    <property type="entry name" value="RNaseH_domain"/>
</dbReference>
<dbReference type="InterPro" id="IPR052929">
    <property type="entry name" value="RNase_H-like_EbsB-rel"/>
</dbReference>
<dbReference type="Proteomes" id="UP000324897">
    <property type="component" value="Chromosome 4"/>
</dbReference>
<comment type="caution">
    <text evidence="2">The sequence shown here is derived from an EMBL/GenBank/DDBJ whole genome shotgun (WGS) entry which is preliminary data.</text>
</comment>
<evidence type="ECO:0000259" key="1">
    <source>
        <dbReference type="Pfam" id="PF13456"/>
    </source>
</evidence>
<dbReference type="PANTHER" id="PTHR47074">
    <property type="entry name" value="BNAC02G40300D PROTEIN"/>
    <property type="match status" value="1"/>
</dbReference>
<dbReference type="InterPro" id="IPR036397">
    <property type="entry name" value="RNaseH_sf"/>
</dbReference>
<dbReference type="GO" id="GO:0004523">
    <property type="term" value="F:RNA-DNA hybrid ribonuclease activity"/>
    <property type="evidence" value="ECO:0007669"/>
    <property type="project" value="InterPro"/>
</dbReference>
<organism evidence="2 3">
    <name type="scientific">Eragrostis curvula</name>
    <name type="common">weeping love grass</name>
    <dbReference type="NCBI Taxonomy" id="38414"/>
    <lineage>
        <taxon>Eukaryota</taxon>
        <taxon>Viridiplantae</taxon>
        <taxon>Streptophyta</taxon>
        <taxon>Embryophyta</taxon>
        <taxon>Tracheophyta</taxon>
        <taxon>Spermatophyta</taxon>
        <taxon>Magnoliopsida</taxon>
        <taxon>Liliopsida</taxon>
        <taxon>Poales</taxon>
        <taxon>Poaceae</taxon>
        <taxon>PACMAD clade</taxon>
        <taxon>Chloridoideae</taxon>
        <taxon>Eragrostideae</taxon>
        <taxon>Eragrostidinae</taxon>
        <taxon>Eragrostis</taxon>
    </lineage>
</organism>
<dbReference type="GO" id="GO:0003676">
    <property type="term" value="F:nucleic acid binding"/>
    <property type="evidence" value="ECO:0007669"/>
    <property type="project" value="InterPro"/>
</dbReference>
<dbReference type="Pfam" id="PF13456">
    <property type="entry name" value="RVT_3"/>
    <property type="match status" value="1"/>
</dbReference>
<dbReference type="Gene3D" id="3.30.420.10">
    <property type="entry name" value="Ribonuclease H-like superfamily/Ribonuclease H"/>
    <property type="match status" value="1"/>
</dbReference>
<dbReference type="AlphaFoldDB" id="A0A5J9W0K4"/>
<evidence type="ECO:0000313" key="2">
    <source>
        <dbReference type="EMBL" id="TVU41435.1"/>
    </source>
</evidence>
<keyword evidence="3" id="KW-1185">Reference proteome</keyword>
<reference evidence="2 3" key="1">
    <citation type="journal article" date="2019" name="Sci. Rep.">
        <title>A high-quality genome of Eragrostis curvula grass provides insights into Poaceae evolution and supports new strategies to enhance forage quality.</title>
        <authorList>
            <person name="Carballo J."/>
            <person name="Santos B.A.C.M."/>
            <person name="Zappacosta D."/>
            <person name="Garbus I."/>
            <person name="Selva J.P."/>
            <person name="Gallo C.A."/>
            <person name="Diaz A."/>
            <person name="Albertini E."/>
            <person name="Caccamo M."/>
            <person name="Echenique V."/>
        </authorList>
    </citation>
    <scope>NUCLEOTIDE SEQUENCE [LARGE SCALE GENOMIC DNA]</scope>
    <source>
        <strain evidence="3">cv. Victoria</strain>
        <tissue evidence="2">Leaf</tissue>
    </source>
</reference>
<dbReference type="InterPro" id="IPR044730">
    <property type="entry name" value="RNase_H-like_dom_plant"/>
</dbReference>
<dbReference type="EMBL" id="RWGY01000007">
    <property type="protein sequence ID" value="TVU41435.1"/>
    <property type="molecule type" value="Genomic_DNA"/>
</dbReference>
<dbReference type="OrthoDB" id="686025at2759"/>
<name>A0A5J9W0K4_9POAL</name>
<protein>
    <recommendedName>
        <fullName evidence="1">RNase H type-1 domain-containing protein</fullName>
    </recommendedName>
</protein>
<dbReference type="SUPFAM" id="SSF53098">
    <property type="entry name" value="Ribonuclease H-like"/>
    <property type="match status" value="1"/>
</dbReference>
<evidence type="ECO:0000313" key="3">
    <source>
        <dbReference type="Proteomes" id="UP000324897"/>
    </source>
</evidence>
<dbReference type="InterPro" id="IPR012337">
    <property type="entry name" value="RNaseH-like_sf"/>
</dbReference>
<gene>
    <name evidence="2" type="ORF">EJB05_14952</name>
</gene>
<proteinExistence type="predicted"/>
<sequence length="165" mass="18249">MMKVNVDAAMSKNRSIAACAAVARTESGDFLGASVIIMEGALNPKVAEVLACREGMALASDIALHNFCLASNCLTVIRNLQGAGMGRYGQIIREIKTRTGAFTEVKFVYESRRSNLDAHVLARSSILNSVGRHVPKNHVTNIEKVIELDLRRRDRVRKERKKGRR</sequence>